<accession>A0A2P2NQ32</accession>
<proteinExistence type="predicted"/>
<name>A0A2P2NQ32_RHIMU</name>
<sequence length="27" mass="3132">MIVISEGLSSDAWPLLRSQSHQREPFF</sequence>
<dbReference type="AlphaFoldDB" id="A0A2P2NQ32"/>
<protein>
    <submittedName>
        <fullName evidence="1">Uncharacterized protein</fullName>
    </submittedName>
</protein>
<evidence type="ECO:0000313" key="1">
    <source>
        <dbReference type="EMBL" id="MBX44612.1"/>
    </source>
</evidence>
<reference evidence="1" key="1">
    <citation type="submission" date="2018-02" db="EMBL/GenBank/DDBJ databases">
        <title>Rhizophora mucronata_Transcriptome.</title>
        <authorList>
            <person name="Meera S.P."/>
            <person name="Sreeshan A."/>
            <person name="Augustine A."/>
        </authorList>
    </citation>
    <scope>NUCLEOTIDE SEQUENCE</scope>
    <source>
        <tissue evidence="1">Leaf</tissue>
    </source>
</reference>
<organism evidence="1">
    <name type="scientific">Rhizophora mucronata</name>
    <name type="common">Asiatic mangrove</name>
    <dbReference type="NCBI Taxonomy" id="61149"/>
    <lineage>
        <taxon>Eukaryota</taxon>
        <taxon>Viridiplantae</taxon>
        <taxon>Streptophyta</taxon>
        <taxon>Embryophyta</taxon>
        <taxon>Tracheophyta</taxon>
        <taxon>Spermatophyta</taxon>
        <taxon>Magnoliopsida</taxon>
        <taxon>eudicotyledons</taxon>
        <taxon>Gunneridae</taxon>
        <taxon>Pentapetalae</taxon>
        <taxon>rosids</taxon>
        <taxon>fabids</taxon>
        <taxon>Malpighiales</taxon>
        <taxon>Rhizophoraceae</taxon>
        <taxon>Rhizophora</taxon>
    </lineage>
</organism>
<dbReference type="EMBL" id="GGEC01064128">
    <property type="protein sequence ID" value="MBX44612.1"/>
    <property type="molecule type" value="Transcribed_RNA"/>
</dbReference>